<proteinExistence type="predicted"/>
<dbReference type="InterPro" id="IPR007936">
    <property type="entry name" value="VapE-like_dom"/>
</dbReference>
<dbReference type="EMBL" id="MH816966">
    <property type="protein sequence ID" value="AYD85453.1"/>
    <property type="molecule type" value="Genomic_DNA"/>
</dbReference>
<accession>A0A386KLV9</accession>
<protein>
    <submittedName>
        <fullName evidence="2">DNA primase</fullName>
    </submittedName>
</protein>
<dbReference type="GeneID" id="55004065"/>
<feature type="domain" description="Virulence-associated protein E-like" evidence="1">
    <location>
        <begin position="189"/>
        <end position="407"/>
    </location>
</feature>
<evidence type="ECO:0000313" key="2">
    <source>
        <dbReference type="EMBL" id="AYD85453.1"/>
    </source>
</evidence>
<organism evidence="2 3">
    <name type="scientific">Escherichia phage FEC19</name>
    <dbReference type="NCBI Taxonomy" id="2315486"/>
    <lineage>
        <taxon>Viruses</taxon>
        <taxon>Duplodnaviria</taxon>
        <taxon>Heunggongvirae</taxon>
        <taxon>Uroviricota</taxon>
        <taxon>Caudoviricetes</taxon>
        <taxon>Lindbergviridae</taxon>
        <taxon>Wifcevirus</taxon>
        <taxon>Wifcevirus FEC19</taxon>
    </lineage>
</organism>
<dbReference type="Proteomes" id="UP000268320">
    <property type="component" value="Genome"/>
</dbReference>
<evidence type="ECO:0000259" key="1">
    <source>
        <dbReference type="Pfam" id="PF05272"/>
    </source>
</evidence>
<dbReference type="KEGG" id="vg:55004065"/>
<sequence>MSIEHDNLPEDTGDEFGAIFDEIQDAGVSEEMQAAEQQGTRAKISLQHKAVEKDAERMECYGEEDLVERARLLASLQVIKFPHYKPTKDDFVLQADRTSDMNRYAVFDALFDKGSGIVPFPHKDTFRGRLVDHRGETFTDRTLEVTEIVAAVDAAGLSNPNSRQVAQSYKEWAMRYQRDDLMDFFYKKLPEWDGTARIEKYLIELFRPFDTELNRQIGVYFWLSLYNRLTNPGCQAPISIALIGGQNAGKSYFSKLLCEAIMNDRHATPIPLNLAAQNFNPFLRAITGRSIIANVGEMTGFKKADIENMKAFLTKTEDDLDFKFEDTQVKPRQWIAIMDGNEYAGMQRDDTGNRRVYPIFVGQLADKDGQPNWSKDFQADLSTLKEDVWQLMAECAAWMEKHGEAGYNAFVGETSRMLTEFSKNEMERARGVIRDEMVDNDLVEVVITAPYDRHHSGRWHITSGAIAMGFRAKCGKSPFSRTLAPHMSKLGFEPATYRNQRGYFTPLIKNEAGEYISDLMTILAYLIRDESDPEDIEFLKKVIERKRSLGRDKDEF</sequence>
<name>A0A386KLV9_9CAUD</name>
<dbReference type="RefSeq" id="YP_009812990.1">
    <property type="nucleotide sequence ID" value="NC_048073.1"/>
</dbReference>
<evidence type="ECO:0000313" key="3">
    <source>
        <dbReference type="Proteomes" id="UP000268320"/>
    </source>
</evidence>
<reference evidence="2 3" key="1">
    <citation type="submission" date="2018-08" db="EMBL/GenBank/DDBJ databases">
        <title>Characterization and Complete Genome Sequence Analysis of a Lytic Bacteriophage FEC19 infecting Escherichia coli O157:H7.</title>
        <authorList>
            <person name="Fan C."/>
            <person name="Zhao C."/>
            <person name="Tie D."/>
            <person name="Sun Y."/>
        </authorList>
    </citation>
    <scope>NUCLEOTIDE SEQUENCE [LARGE SCALE GENOMIC DNA]</scope>
</reference>
<dbReference type="Pfam" id="PF05272">
    <property type="entry name" value="VapE-like_dom"/>
    <property type="match status" value="1"/>
</dbReference>
<keyword evidence="3" id="KW-1185">Reference proteome</keyword>